<evidence type="ECO:0000256" key="1">
    <source>
        <dbReference type="SAM" id="Phobius"/>
    </source>
</evidence>
<protein>
    <submittedName>
        <fullName evidence="2">Uncharacterized protein</fullName>
    </submittedName>
</protein>
<reference evidence="2" key="1">
    <citation type="submission" date="2023-07" db="EMBL/GenBank/DDBJ databases">
        <title>Bifidobacterium aquikefiriaerophilum sp. nov. and Bifidobacterium eccum sp. nov., isolated from water kefir.</title>
        <authorList>
            <person name="Breselge S."/>
            <person name="Bellassi P."/>
            <person name="Barcenilla C."/>
            <person name="Alvarez-Ordonez A."/>
            <person name="Morelli L."/>
            <person name="Cotter P.D."/>
        </authorList>
    </citation>
    <scope>NUCLEOTIDE SEQUENCE</scope>
    <source>
        <strain evidence="2">WK041_4_12</strain>
    </source>
</reference>
<feature type="transmembrane region" description="Helical" evidence="1">
    <location>
        <begin position="15"/>
        <end position="37"/>
    </location>
</feature>
<keyword evidence="1" id="KW-0812">Transmembrane</keyword>
<dbReference type="EMBL" id="CP129674">
    <property type="protein sequence ID" value="XDS44253.1"/>
    <property type="molecule type" value="Genomic_DNA"/>
</dbReference>
<gene>
    <name evidence="2" type="ORF">QN215_08285</name>
</gene>
<feature type="transmembrane region" description="Helical" evidence="1">
    <location>
        <begin position="241"/>
        <end position="262"/>
    </location>
</feature>
<proteinExistence type="predicted"/>
<keyword evidence="1" id="KW-1133">Transmembrane helix</keyword>
<dbReference type="AlphaFoldDB" id="A0AB39U5J7"/>
<accession>A0AB39U5J7</accession>
<feature type="transmembrane region" description="Helical" evidence="1">
    <location>
        <begin position="115"/>
        <end position="132"/>
    </location>
</feature>
<dbReference type="RefSeq" id="WP_369343845.1">
    <property type="nucleotide sequence ID" value="NZ_CP129674.1"/>
</dbReference>
<evidence type="ECO:0000313" key="2">
    <source>
        <dbReference type="EMBL" id="XDS44253.1"/>
    </source>
</evidence>
<keyword evidence="1" id="KW-0472">Membrane</keyword>
<feature type="transmembrane region" description="Helical" evidence="1">
    <location>
        <begin position="190"/>
        <end position="208"/>
    </location>
</feature>
<name>A0AB39U5J7_9BIFI</name>
<feature type="transmembrane region" description="Helical" evidence="1">
    <location>
        <begin position="138"/>
        <end position="157"/>
    </location>
</feature>
<organism evidence="2">
    <name type="scientific">Bifidobacterium aquikefiricola</name>
    <dbReference type="NCBI Taxonomy" id="3059038"/>
    <lineage>
        <taxon>Bacteria</taxon>
        <taxon>Bacillati</taxon>
        <taxon>Actinomycetota</taxon>
        <taxon>Actinomycetes</taxon>
        <taxon>Bifidobacteriales</taxon>
        <taxon>Bifidobacteriaceae</taxon>
        <taxon>Bifidobacterium</taxon>
    </lineage>
</organism>
<dbReference type="KEGG" id="baqk:QN215_08285"/>
<feature type="transmembrane region" description="Helical" evidence="1">
    <location>
        <begin position="274"/>
        <end position="294"/>
    </location>
</feature>
<feature type="transmembrane region" description="Helical" evidence="1">
    <location>
        <begin position="58"/>
        <end position="80"/>
    </location>
</feature>
<sequence>MQTGENGLCVTAPSWFLAVSVACICCVVLIAIAFTHTAESLRRLNQIGNSAKEHDGRFAYVDKVNTFCVVLSCIAVAALVVVSGEFVLMVVVVVWWLLAFVTVRVIRLMGAFTQAWAYGLLIGFASVSFTQLSLIGSISISGGFVGAIICSVATFALQRMHTGFTETRIADDSSAALPVSRWKERIPKGMIAQFFVVLMGYLSCSQYSTFRMRGMKLCPAFSSNSNGGLIDSCIDQRLMSVIIWMALAGLLLSAFAAVVSAITAALRLPRVTRLLMVMSSACVGLALVISFSTADRI</sequence>